<reference evidence="4" key="1">
    <citation type="journal article" date="2019" name="Int. J. Syst. Evol. Microbiol.">
        <title>The Global Catalogue of Microorganisms (GCM) 10K type strain sequencing project: providing services to taxonomists for standard genome sequencing and annotation.</title>
        <authorList>
            <consortium name="The Broad Institute Genomics Platform"/>
            <consortium name="The Broad Institute Genome Sequencing Center for Infectious Disease"/>
            <person name="Wu L."/>
            <person name="Ma J."/>
        </authorList>
    </citation>
    <scope>NUCLEOTIDE SEQUENCE [LARGE SCALE GENOMIC DNA]</scope>
    <source>
        <strain evidence="4">CGMCC 1.12286</strain>
    </source>
</reference>
<gene>
    <name evidence="3" type="ORF">ACFSB2_05665</name>
</gene>
<dbReference type="InterPro" id="IPR006976">
    <property type="entry name" value="VanZ-like"/>
</dbReference>
<name>A0ABW4JGF1_9BACL</name>
<dbReference type="EMBL" id="JBHUCX010000018">
    <property type="protein sequence ID" value="MFD1674200.1"/>
    <property type="molecule type" value="Genomic_DNA"/>
</dbReference>
<proteinExistence type="predicted"/>
<dbReference type="NCBIfam" id="NF037970">
    <property type="entry name" value="vanZ_1"/>
    <property type="match status" value="1"/>
</dbReference>
<keyword evidence="1" id="KW-0472">Membrane</keyword>
<sequence>MQQRVFFVVAWAFVLFYFTCSLDPFTLHISGFHFQPHPHFKSLLKLDLHPLHPFWLIQKIGHFSGFLIMDALLVKLFRRRNAAAIVTVLFAITTEIFQLYFMRDGRLYDMVIDSLGVALSYFLQARSRIR</sequence>
<dbReference type="RefSeq" id="WP_377942043.1">
    <property type="nucleotide sequence ID" value="NZ_JBHUCX010000018.1"/>
</dbReference>
<evidence type="ECO:0000256" key="1">
    <source>
        <dbReference type="SAM" id="Phobius"/>
    </source>
</evidence>
<feature type="transmembrane region" description="Helical" evidence="1">
    <location>
        <begin position="54"/>
        <end position="74"/>
    </location>
</feature>
<keyword evidence="4" id="KW-1185">Reference proteome</keyword>
<evidence type="ECO:0000313" key="4">
    <source>
        <dbReference type="Proteomes" id="UP001597079"/>
    </source>
</evidence>
<keyword evidence="1" id="KW-1133">Transmembrane helix</keyword>
<feature type="transmembrane region" description="Helical" evidence="1">
    <location>
        <begin position="81"/>
        <end position="101"/>
    </location>
</feature>
<accession>A0ABW4JGF1</accession>
<feature type="domain" description="VanZ-like" evidence="2">
    <location>
        <begin position="12"/>
        <end position="123"/>
    </location>
</feature>
<keyword evidence="1" id="KW-0812">Transmembrane</keyword>
<protein>
    <submittedName>
        <fullName evidence="3">VanZ family protein</fullName>
    </submittedName>
</protein>
<dbReference type="Proteomes" id="UP001597079">
    <property type="component" value="Unassembled WGS sequence"/>
</dbReference>
<organism evidence="3 4">
    <name type="scientific">Alicyclobacillus fodiniaquatilis</name>
    <dbReference type="NCBI Taxonomy" id="1661150"/>
    <lineage>
        <taxon>Bacteria</taxon>
        <taxon>Bacillati</taxon>
        <taxon>Bacillota</taxon>
        <taxon>Bacilli</taxon>
        <taxon>Bacillales</taxon>
        <taxon>Alicyclobacillaceae</taxon>
        <taxon>Alicyclobacillus</taxon>
    </lineage>
</organism>
<dbReference type="Pfam" id="PF04892">
    <property type="entry name" value="VanZ"/>
    <property type="match status" value="1"/>
</dbReference>
<evidence type="ECO:0000313" key="3">
    <source>
        <dbReference type="EMBL" id="MFD1674200.1"/>
    </source>
</evidence>
<evidence type="ECO:0000259" key="2">
    <source>
        <dbReference type="Pfam" id="PF04892"/>
    </source>
</evidence>
<comment type="caution">
    <text evidence="3">The sequence shown here is derived from an EMBL/GenBank/DDBJ whole genome shotgun (WGS) entry which is preliminary data.</text>
</comment>